<name>A0A8K1LTI5_9PASS</name>
<dbReference type="AlphaFoldDB" id="A0A8K1LTI5"/>
<feature type="region of interest" description="Disordered" evidence="1">
    <location>
        <begin position="69"/>
        <end position="89"/>
    </location>
</feature>
<dbReference type="Proteomes" id="UP000796761">
    <property type="component" value="Unassembled WGS sequence"/>
</dbReference>
<sequence length="89" mass="9900">TPLTSELISKSSPLEATEAKISILEELRMQGIIKSQSTTARTVEAYKNKVRGTKQNATTHHIIFFPPETAHQTTRKQTEKDCPGFESQG</sequence>
<feature type="non-terminal residue" evidence="2">
    <location>
        <position position="89"/>
    </location>
</feature>
<evidence type="ECO:0000313" key="3">
    <source>
        <dbReference type="Proteomes" id="UP000796761"/>
    </source>
</evidence>
<organism evidence="2 3">
    <name type="scientific">Zosterops borbonicus</name>
    <dbReference type="NCBI Taxonomy" id="364589"/>
    <lineage>
        <taxon>Eukaryota</taxon>
        <taxon>Metazoa</taxon>
        <taxon>Chordata</taxon>
        <taxon>Craniata</taxon>
        <taxon>Vertebrata</taxon>
        <taxon>Euteleostomi</taxon>
        <taxon>Archelosauria</taxon>
        <taxon>Archosauria</taxon>
        <taxon>Dinosauria</taxon>
        <taxon>Saurischia</taxon>
        <taxon>Theropoda</taxon>
        <taxon>Coelurosauria</taxon>
        <taxon>Aves</taxon>
        <taxon>Neognathae</taxon>
        <taxon>Neoaves</taxon>
        <taxon>Telluraves</taxon>
        <taxon>Australaves</taxon>
        <taxon>Passeriformes</taxon>
        <taxon>Sylvioidea</taxon>
        <taxon>Zosteropidae</taxon>
        <taxon>Zosterops</taxon>
    </lineage>
</organism>
<evidence type="ECO:0000256" key="1">
    <source>
        <dbReference type="SAM" id="MobiDB-lite"/>
    </source>
</evidence>
<dbReference type="EMBL" id="SWJQ01000026">
    <property type="protein sequence ID" value="TRZ25396.1"/>
    <property type="molecule type" value="Genomic_DNA"/>
</dbReference>
<feature type="non-terminal residue" evidence="2">
    <location>
        <position position="1"/>
    </location>
</feature>
<accession>A0A8K1LTI5</accession>
<reference evidence="2" key="1">
    <citation type="submission" date="2019-04" db="EMBL/GenBank/DDBJ databases">
        <title>Genome assembly of Zosterops borbonicus 15179.</title>
        <authorList>
            <person name="Leroy T."/>
            <person name="Anselmetti Y."/>
            <person name="Tilak M.-K."/>
            <person name="Nabholz B."/>
        </authorList>
    </citation>
    <scope>NUCLEOTIDE SEQUENCE</scope>
    <source>
        <strain evidence="2">HGM_15179</strain>
        <tissue evidence="2">Muscle</tissue>
    </source>
</reference>
<gene>
    <name evidence="2" type="ORF">HGM15179_001714</name>
</gene>
<proteinExistence type="predicted"/>
<evidence type="ECO:0000313" key="2">
    <source>
        <dbReference type="EMBL" id="TRZ25396.1"/>
    </source>
</evidence>
<comment type="caution">
    <text evidence="2">The sequence shown here is derived from an EMBL/GenBank/DDBJ whole genome shotgun (WGS) entry which is preliminary data.</text>
</comment>
<keyword evidence="3" id="KW-1185">Reference proteome</keyword>
<dbReference type="OrthoDB" id="9940536at2759"/>
<protein>
    <submittedName>
        <fullName evidence="2">Uncharacterized protein</fullName>
    </submittedName>
</protein>